<comment type="caution">
    <text evidence="4">The sequence shown here is derived from an EMBL/GenBank/DDBJ whole genome shotgun (WGS) entry which is preliminary data.</text>
</comment>
<dbReference type="InterPro" id="IPR011234">
    <property type="entry name" value="Fumarylacetoacetase-like_C"/>
</dbReference>
<gene>
    <name evidence="4" type="ORF">F4Y42_21040</name>
</gene>
<dbReference type="GO" id="GO:0046872">
    <property type="term" value="F:metal ion binding"/>
    <property type="evidence" value="ECO:0007669"/>
    <property type="project" value="UniProtKB-KW"/>
</dbReference>
<keyword evidence="4" id="KW-0378">Hydrolase</keyword>
<accession>A0A6B0YZ41</accession>
<dbReference type="InterPro" id="IPR051121">
    <property type="entry name" value="FAH"/>
</dbReference>
<dbReference type="GO" id="GO:0016787">
    <property type="term" value="F:hydrolase activity"/>
    <property type="evidence" value="ECO:0007669"/>
    <property type="project" value="UniProtKB-KW"/>
</dbReference>
<reference evidence="4" key="1">
    <citation type="submission" date="2019-09" db="EMBL/GenBank/DDBJ databases">
        <title>Characterisation of the sponge microbiome using genome-centric metagenomics.</title>
        <authorList>
            <person name="Engelberts J.P."/>
            <person name="Robbins S.J."/>
            <person name="De Goeij J.M."/>
            <person name="Aranda M."/>
            <person name="Bell S.C."/>
            <person name="Webster N.S."/>
        </authorList>
    </citation>
    <scope>NUCLEOTIDE SEQUENCE</scope>
    <source>
        <strain evidence="4">SB0664_bin_27</strain>
    </source>
</reference>
<dbReference type="Pfam" id="PF01557">
    <property type="entry name" value="FAA_hydrolase"/>
    <property type="match status" value="1"/>
</dbReference>
<organism evidence="4">
    <name type="scientific">Caldilineaceae bacterium SB0664_bin_27</name>
    <dbReference type="NCBI Taxonomy" id="2605260"/>
    <lineage>
        <taxon>Bacteria</taxon>
        <taxon>Bacillati</taxon>
        <taxon>Chloroflexota</taxon>
        <taxon>Caldilineae</taxon>
        <taxon>Caldilineales</taxon>
        <taxon>Caldilineaceae</taxon>
    </lineage>
</organism>
<name>A0A6B0YZ41_9CHLR</name>
<sequence length="271" mass="29248">MYLTRHSTSAGPCWAVDGKLLPAGVTLSTLLALPESRLSSLLTELATDEEACGALLAPLDDHQEVWGSGVTYLRSRDARKAESETASDVYQQVYDAARPEIFFKQVGWRTVGHGQIVRIRADTTWNVPEPELCLVINAAAHIVGYTVGNDMSSRDIEGANPLYLPQAKTYDGSAAVGPGIRLAPADALTDLAINLEIERNGAIAFAGETSTSQMKRTFPDLAEYLMREMTFPHGALLMTGTGIVPPDEFTLKNGDLTRIIIDGLTLENSVA</sequence>
<proteinExistence type="inferred from homology"/>
<comment type="similarity">
    <text evidence="1">Belongs to the FAH family.</text>
</comment>
<evidence type="ECO:0000313" key="4">
    <source>
        <dbReference type="EMBL" id="MXY95933.1"/>
    </source>
</evidence>
<keyword evidence="2" id="KW-0479">Metal-binding</keyword>
<feature type="domain" description="Fumarylacetoacetase-like C-terminal" evidence="3">
    <location>
        <begin position="99"/>
        <end position="270"/>
    </location>
</feature>
<dbReference type="PANTHER" id="PTHR42796:SF7">
    <property type="entry name" value="2-DEHYDRO-3-DEOXY-D-ARABINONATE DEHYDRATASE"/>
    <property type="match status" value="1"/>
</dbReference>
<dbReference type="AlphaFoldDB" id="A0A6B0YZ41"/>
<dbReference type="Gene3D" id="3.90.850.10">
    <property type="entry name" value="Fumarylacetoacetase-like, C-terminal domain"/>
    <property type="match status" value="1"/>
</dbReference>
<evidence type="ECO:0000256" key="1">
    <source>
        <dbReference type="ARBA" id="ARBA00010211"/>
    </source>
</evidence>
<dbReference type="PANTHER" id="PTHR42796">
    <property type="entry name" value="FUMARYLACETOACETATE HYDROLASE DOMAIN-CONTAINING PROTEIN 2A-RELATED"/>
    <property type="match status" value="1"/>
</dbReference>
<dbReference type="InterPro" id="IPR036663">
    <property type="entry name" value="Fumarylacetoacetase_C_sf"/>
</dbReference>
<protein>
    <submittedName>
        <fullName evidence="4">Fumarylacetoacetate hydrolase</fullName>
    </submittedName>
</protein>
<evidence type="ECO:0000256" key="2">
    <source>
        <dbReference type="ARBA" id="ARBA00022723"/>
    </source>
</evidence>
<evidence type="ECO:0000259" key="3">
    <source>
        <dbReference type="Pfam" id="PF01557"/>
    </source>
</evidence>
<dbReference type="EMBL" id="VXRG01000182">
    <property type="protein sequence ID" value="MXY95933.1"/>
    <property type="molecule type" value="Genomic_DNA"/>
</dbReference>
<dbReference type="GO" id="GO:0044281">
    <property type="term" value="P:small molecule metabolic process"/>
    <property type="evidence" value="ECO:0007669"/>
    <property type="project" value="UniProtKB-ARBA"/>
</dbReference>
<dbReference type="SUPFAM" id="SSF56529">
    <property type="entry name" value="FAH"/>
    <property type="match status" value="1"/>
</dbReference>